<keyword evidence="1" id="KW-0812">Transmembrane</keyword>
<name>A0A974C7K1_XENLA</name>
<keyword evidence="1" id="KW-1133">Transmembrane helix</keyword>
<evidence type="ECO:0000256" key="1">
    <source>
        <dbReference type="SAM" id="Phobius"/>
    </source>
</evidence>
<sequence length="68" mass="8335">MYRNAQTFFLGVCGDFKWFIYSIYSVYICLQRFSCMVTTFVTNESKKFKYIFTNKIKLFHVCFFFKFP</sequence>
<organism evidence="2 3">
    <name type="scientific">Xenopus laevis</name>
    <name type="common">African clawed frog</name>
    <dbReference type="NCBI Taxonomy" id="8355"/>
    <lineage>
        <taxon>Eukaryota</taxon>
        <taxon>Metazoa</taxon>
        <taxon>Chordata</taxon>
        <taxon>Craniata</taxon>
        <taxon>Vertebrata</taxon>
        <taxon>Euteleostomi</taxon>
        <taxon>Amphibia</taxon>
        <taxon>Batrachia</taxon>
        <taxon>Anura</taxon>
        <taxon>Pipoidea</taxon>
        <taxon>Pipidae</taxon>
        <taxon>Xenopodinae</taxon>
        <taxon>Xenopus</taxon>
        <taxon>Xenopus</taxon>
    </lineage>
</organism>
<evidence type="ECO:0000313" key="3">
    <source>
        <dbReference type="Proteomes" id="UP000694892"/>
    </source>
</evidence>
<gene>
    <name evidence="2" type="ORF">XELAEV_18039313mg</name>
</gene>
<dbReference type="EMBL" id="CM004480">
    <property type="protein sequence ID" value="OCT68017.1"/>
    <property type="molecule type" value="Genomic_DNA"/>
</dbReference>
<proteinExistence type="predicted"/>
<dbReference type="AlphaFoldDB" id="A0A974C7K1"/>
<reference evidence="3" key="1">
    <citation type="journal article" date="2016" name="Nature">
        <title>Genome evolution in the allotetraploid frog Xenopus laevis.</title>
        <authorList>
            <person name="Session A.M."/>
            <person name="Uno Y."/>
            <person name="Kwon T."/>
            <person name="Chapman J.A."/>
            <person name="Toyoda A."/>
            <person name="Takahashi S."/>
            <person name="Fukui A."/>
            <person name="Hikosaka A."/>
            <person name="Suzuki A."/>
            <person name="Kondo M."/>
            <person name="van Heeringen S.J."/>
            <person name="Quigley I."/>
            <person name="Heinz S."/>
            <person name="Ogino H."/>
            <person name="Ochi H."/>
            <person name="Hellsten U."/>
            <person name="Lyons J.B."/>
            <person name="Simakov O."/>
            <person name="Putnam N."/>
            <person name="Stites J."/>
            <person name="Kuroki Y."/>
            <person name="Tanaka T."/>
            <person name="Michiue T."/>
            <person name="Watanabe M."/>
            <person name="Bogdanovic O."/>
            <person name="Lister R."/>
            <person name="Georgiou G."/>
            <person name="Paranjpe S.S."/>
            <person name="van Kruijsbergen I."/>
            <person name="Shu S."/>
            <person name="Carlson J."/>
            <person name="Kinoshita T."/>
            <person name="Ohta Y."/>
            <person name="Mawaribuchi S."/>
            <person name="Jenkins J."/>
            <person name="Grimwood J."/>
            <person name="Schmutz J."/>
            <person name="Mitros T."/>
            <person name="Mozaffari S.V."/>
            <person name="Suzuki Y."/>
            <person name="Haramoto Y."/>
            <person name="Yamamoto T.S."/>
            <person name="Takagi C."/>
            <person name="Heald R."/>
            <person name="Miller K."/>
            <person name="Haudenschild C."/>
            <person name="Kitzman J."/>
            <person name="Nakayama T."/>
            <person name="Izutsu Y."/>
            <person name="Robert J."/>
            <person name="Fortriede J."/>
            <person name="Burns K."/>
            <person name="Lotay V."/>
            <person name="Karimi K."/>
            <person name="Yasuoka Y."/>
            <person name="Dichmann D.S."/>
            <person name="Flajnik M.F."/>
            <person name="Houston D.W."/>
            <person name="Shendure J."/>
            <person name="DuPasquier L."/>
            <person name="Vize P.D."/>
            <person name="Zorn A.M."/>
            <person name="Ito M."/>
            <person name="Marcotte E.M."/>
            <person name="Wallingford J.B."/>
            <person name="Ito Y."/>
            <person name="Asashima M."/>
            <person name="Ueno N."/>
            <person name="Matsuda Y."/>
            <person name="Veenstra G.J."/>
            <person name="Fujiyama A."/>
            <person name="Harland R.M."/>
            <person name="Taira M."/>
            <person name="Rokhsar D.S."/>
        </authorList>
    </citation>
    <scope>NUCLEOTIDE SEQUENCE [LARGE SCALE GENOMIC DNA]</scope>
    <source>
        <strain evidence="3">J</strain>
    </source>
</reference>
<evidence type="ECO:0000313" key="2">
    <source>
        <dbReference type="EMBL" id="OCT68017.1"/>
    </source>
</evidence>
<dbReference type="Proteomes" id="UP000694892">
    <property type="component" value="Chromosome 8L"/>
</dbReference>
<accession>A0A974C7K1</accession>
<feature type="transmembrane region" description="Helical" evidence="1">
    <location>
        <begin position="18"/>
        <end position="41"/>
    </location>
</feature>
<keyword evidence="1" id="KW-0472">Membrane</keyword>
<protein>
    <submittedName>
        <fullName evidence="2">Uncharacterized protein</fullName>
    </submittedName>
</protein>